<evidence type="ECO:0008006" key="5">
    <source>
        <dbReference type="Google" id="ProtNLM"/>
    </source>
</evidence>
<evidence type="ECO:0000259" key="2">
    <source>
        <dbReference type="PROSITE" id="PS50405"/>
    </source>
</evidence>
<dbReference type="PANTHER" id="PTHR11571">
    <property type="entry name" value="GLUTATHIONE S-TRANSFERASE"/>
    <property type="match status" value="1"/>
</dbReference>
<dbReference type="CDD" id="cd03039">
    <property type="entry name" value="GST_N_Sigma_like"/>
    <property type="match status" value="1"/>
</dbReference>
<reference evidence="3" key="1">
    <citation type="submission" date="2023-01" db="EMBL/GenBank/DDBJ databases">
        <title>Genome assembly of the deep-sea coral Lophelia pertusa.</title>
        <authorList>
            <person name="Herrera S."/>
            <person name="Cordes E."/>
        </authorList>
    </citation>
    <scope>NUCLEOTIDE SEQUENCE</scope>
    <source>
        <strain evidence="3">USNM1676648</strain>
        <tissue evidence="3">Polyp</tissue>
    </source>
</reference>
<protein>
    <recommendedName>
        <fullName evidence="5">Glutathione S-transferase</fullName>
    </recommendedName>
</protein>
<organism evidence="3 4">
    <name type="scientific">Desmophyllum pertusum</name>
    <dbReference type="NCBI Taxonomy" id="174260"/>
    <lineage>
        <taxon>Eukaryota</taxon>
        <taxon>Metazoa</taxon>
        <taxon>Cnidaria</taxon>
        <taxon>Anthozoa</taxon>
        <taxon>Hexacorallia</taxon>
        <taxon>Scleractinia</taxon>
        <taxon>Caryophylliina</taxon>
        <taxon>Caryophylliidae</taxon>
        <taxon>Desmophyllum</taxon>
    </lineage>
</organism>
<dbReference type="GO" id="GO:0006749">
    <property type="term" value="P:glutathione metabolic process"/>
    <property type="evidence" value="ECO:0007669"/>
    <property type="project" value="TreeGrafter"/>
</dbReference>
<sequence>MSGYKHHYFDLRAMGEVSRLAFAAANIDFEDVRFQWNSEEWAKEKASGRPPLGQMPFIVTPEGKVLGQSGAIVKYICKKADLCPADPFDEAVADMISDGVVDLRIGAVKLYYEKDEAKKEEMTKEFFGTTLPARIEKFEALLKGPFFFGDKLTYADIAFFDFFNNILGKGEPAVPDHLSKSPKLTEHYKRVLAVPGIKAWVKNAQK</sequence>
<feature type="domain" description="GST N-terminal" evidence="1">
    <location>
        <begin position="2"/>
        <end position="84"/>
    </location>
</feature>
<dbReference type="PANTHER" id="PTHR11571:SF150">
    <property type="entry name" value="GLUTATHIONE S-TRANSFERASE"/>
    <property type="match status" value="1"/>
</dbReference>
<dbReference type="PROSITE" id="PS50404">
    <property type="entry name" value="GST_NTER"/>
    <property type="match status" value="1"/>
</dbReference>
<dbReference type="SFLD" id="SFLDG01205">
    <property type="entry name" value="AMPS.1"/>
    <property type="match status" value="1"/>
</dbReference>
<dbReference type="Pfam" id="PF14497">
    <property type="entry name" value="GST_C_3"/>
    <property type="match status" value="1"/>
</dbReference>
<evidence type="ECO:0000259" key="1">
    <source>
        <dbReference type="PROSITE" id="PS50404"/>
    </source>
</evidence>
<comment type="caution">
    <text evidence="3">The sequence shown here is derived from an EMBL/GenBank/DDBJ whole genome shotgun (WGS) entry which is preliminary data.</text>
</comment>
<dbReference type="SUPFAM" id="SSF52833">
    <property type="entry name" value="Thioredoxin-like"/>
    <property type="match status" value="1"/>
</dbReference>
<dbReference type="InterPro" id="IPR050213">
    <property type="entry name" value="GST_superfamily"/>
</dbReference>
<dbReference type="PROSITE" id="PS50405">
    <property type="entry name" value="GST_CTER"/>
    <property type="match status" value="1"/>
</dbReference>
<dbReference type="InterPro" id="IPR040079">
    <property type="entry name" value="Glutathione_S-Trfase"/>
</dbReference>
<dbReference type="CDD" id="cd03192">
    <property type="entry name" value="GST_C_Sigma_like"/>
    <property type="match status" value="1"/>
</dbReference>
<name>A0A9X0D967_9CNID</name>
<accession>A0A9X0D967</accession>
<dbReference type="Gene3D" id="3.40.30.10">
    <property type="entry name" value="Glutaredoxin"/>
    <property type="match status" value="1"/>
</dbReference>
<evidence type="ECO:0000313" key="3">
    <source>
        <dbReference type="EMBL" id="KAJ7389534.1"/>
    </source>
</evidence>
<dbReference type="AlphaFoldDB" id="A0A9X0D967"/>
<keyword evidence="4" id="KW-1185">Reference proteome</keyword>
<evidence type="ECO:0000313" key="4">
    <source>
        <dbReference type="Proteomes" id="UP001163046"/>
    </source>
</evidence>
<dbReference type="InterPro" id="IPR004045">
    <property type="entry name" value="Glutathione_S-Trfase_N"/>
</dbReference>
<dbReference type="OrthoDB" id="5947164at2759"/>
<dbReference type="SFLD" id="SFLDS00019">
    <property type="entry name" value="Glutathione_Transferase_(cytos"/>
    <property type="match status" value="1"/>
</dbReference>
<dbReference type="GO" id="GO:0004364">
    <property type="term" value="F:glutathione transferase activity"/>
    <property type="evidence" value="ECO:0007669"/>
    <property type="project" value="TreeGrafter"/>
</dbReference>
<dbReference type="SUPFAM" id="SSF47616">
    <property type="entry name" value="GST C-terminal domain-like"/>
    <property type="match status" value="1"/>
</dbReference>
<dbReference type="SFLD" id="SFLDG00363">
    <property type="entry name" value="AMPS_(cytGST):_Alpha-__Mu-__Pi"/>
    <property type="match status" value="1"/>
</dbReference>
<dbReference type="FunFam" id="1.20.1050.10:FF:000030">
    <property type="entry name" value="Glutathione S-transferase S1"/>
    <property type="match status" value="1"/>
</dbReference>
<feature type="domain" description="GST C-terminal" evidence="2">
    <location>
        <begin position="86"/>
        <end position="206"/>
    </location>
</feature>
<proteinExistence type="predicted"/>
<dbReference type="Pfam" id="PF02798">
    <property type="entry name" value="GST_N"/>
    <property type="match status" value="1"/>
</dbReference>
<dbReference type="EMBL" id="MU825430">
    <property type="protein sequence ID" value="KAJ7389534.1"/>
    <property type="molecule type" value="Genomic_DNA"/>
</dbReference>
<dbReference type="InterPro" id="IPR010987">
    <property type="entry name" value="Glutathione-S-Trfase_C-like"/>
</dbReference>
<dbReference type="Gene3D" id="1.20.1050.10">
    <property type="match status" value="1"/>
</dbReference>
<dbReference type="InterPro" id="IPR004046">
    <property type="entry name" value="GST_C"/>
</dbReference>
<dbReference type="InterPro" id="IPR036282">
    <property type="entry name" value="Glutathione-S-Trfase_C_sf"/>
</dbReference>
<gene>
    <name evidence="3" type="ORF">OS493_030919</name>
</gene>
<dbReference type="Proteomes" id="UP001163046">
    <property type="component" value="Unassembled WGS sequence"/>
</dbReference>
<dbReference type="InterPro" id="IPR036249">
    <property type="entry name" value="Thioredoxin-like_sf"/>
</dbReference>